<evidence type="ECO:0000313" key="2">
    <source>
        <dbReference type="EMBL" id="QLH76628.1"/>
    </source>
</evidence>
<name>A0A7D5SYW3_9EURY</name>
<dbReference type="Proteomes" id="UP000509667">
    <property type="component" value="Chromosome"/>
</dbReference>
<dbReference type="Pfam" id="PF03819">
    <property type="entry name" value="MazG"/>
    <property type="match status" value="1"/>
</dbReference>
<evidence type="ECO:0000259" key="1">
    <source>
        <dbReference type="Pfam" id="PF03819"/>
    </source>
</evidence>
<keyword evidence="3" id="KW-1185">Reference proteome</keyword>
<dbReference type="Gene3D" id="1.10.287.1080">
    <property type="entry name" value="MazG-like"/>
    <property type="match status" value="1"/>
</dbReference>
<dbReference type="KEGG" id="hrr:HZS55_04595"/>
<proteinExistence type="predicted"/>
<organism evidence="2 3">
    <name type="scientific">Halosimplex rubrum</name>
    <dbReference type="NCBI Taxonomy" id="869889"/>
    <lineage>
        <taxon>Archaea</taxon>
        <taxon>Methanobacteriati</taxon>
        <taxon>Methanobacteriota</taxon>
        <taxon>Stenosarchaea group</taxon>
        <taxon>Halobacteria</taxon>
        <taxon>Halobacteriales</taxon>
        <taxon>Haloarculaceae</taxon>
        <taxon>Halosimplex</taxon>
    </lineage>
</organism>
<dbReference type="AlphaFoldDB" id="A0A7D5SYW3"/>
<gene>
    <name evidence="2" type="ORF">HZS55_04595</name>
</gene>
<reference evidence="2 3" key="1">
    <citation type="submission" date="2020-07" db="EMBL/GenBank/DDBJ databases">
        <title>Halosimplex pelagicum sp. nov. and Halosimplex rubrum sp. nov., isolated from salted brown alga Laminaria, and emended description of the genus Halosimplex.</title>
        <authorList>
            <person name="Cui H."/>
        </authorList>
    </citation>
    <scope>NUCLEOTIDE SEQUENCE [LARGE SCALE GENOMIC DNA]</scope>
    <source>
        <strain evidence="2 3">R27</strain>
    </source>
</reference>
<dbReference type="RefSeq" id="WP_179910564.1">
    <property type="nucleotide sequence ID" value="NZ_CP058910.1"/>
</dbReference>
<protein>
    <submittedName>
        <fullName evidence="2">Nucleotide pyrophosphohydrolase</fullName>
    </submittedName>
</protein>
<accession>A0A7D5SYW3</accession>
<dbReference type="InterPro" id="IPR004518">
    <property type="entry name" value="MazG-like_dom"/>
</dbReference>
<dbReference type="SUPFAM" id="SSF101386">
    <property type="entry name" value="all-alpha NTP pyrophosphatases"/>
    <property type="match status" value="1"/>
</dbReference>
<keyword evidence="2" id="KW-0378">Hydrolase</keyword>
<dbReference type="EMBL" id="CP058910">
    <property type="protein sequence ID" value="QLH76628.1"/>
    <property type="molecule type" value="Genomic_DNA"/>
</dbReference>
<evidence type="ECO:0000313" key="3">
    <source>
        <dbReference type="Proteomes" id="UP000509667"/>
    </source>
</evidence>
<dbReference type="GeneID" id="56077116"/>
<sequence>MDAQDRVAAFADEHDMDADPAYRVLDLAAEVGEIAADAAKSSEYGAAPEELAVSEDELGDAVFALLATADALDIDAEEALETSLAKYERRLAESGSAGSE</sequence>
<feature type="domain" description="NTP pyrophosphohydrolase MazG-like" evidence="1">
    <location>
        <begin position="27"/>
        <end position="90"/>
    </location>
</feature>
<dbReference type="GO" id="GO:0016787">
    <property type="term" value="F:hydrolase activity"/>
    <property type="evidence" value="ECO:0007669"/>
    <property type="project" value="UniProtKB-KW"/>
</dbReference>